<comment type="caution">
    <text evidence="3">The sequence shown here is derived from an EMBL/GenBank/DDBJ whole genome shotgun (WGS) entry which is preliminary data.</text>
</comment>
<dbReference type="Pfam" id="PF02065">
    <property type="entry name" value="Melibiase"/>
    <property type="match status" value="1"/>
</dbReference>
<dbReference type="PANTHER" id="PTHR43053:SF3">
    <property type="entry name" value="ALPHA-GALACTOSIDASE C-RELATED"/>
    <property type="match status" value="1"/>
</dbReference>
<proteinExistence type="predicted"/>
<dbReference type="AlphaFoldDB" id="A0A833M378"/>
<reference evidence="3 4" key="1">
    <citation type="submission" date="2019-10" db="EMBL/GenBank/DDBJ databases">
        <title>Extracellular Electron Transfer in a Candidatus Methanoperedens spp. Enrichment Culture.</title>
        <authorList>
            <person name="Berger S."/>
            <person name="Rangel Shaw D."/>
            <person name="Berben T."/>
            <person name="In 'T Zandt M."/>
            <person name="Frank J."/>
            <person name="Reimann J."/>
            <person name="Jetten M.S.M."/>
            <person name="Welte C.U."/>
        </authorList>
    </citation>
    <scope>NUCLEOTIDE SEQUENCE [LARGE SCALE GENOMIC DNA]</scope>
    <source>
        <strain evidence="3">SB12</strain>
    </source>
</reference>
<gene>
    <name evidence="3" type="ORF">F9K24_02395</name>
</gene>
<evidence type="ECO:0000256" key="1">
    <source>
        <dbReference type="ARBA" id="ARBA00022801"/>
    </source>
</evidence>
<name>A0A833M378_9LEPT</name>
<dbReference type="InterPro" id="IPR017853">
    <property type="entry name" value="GH"/>
</dbReference>
<dbReference type="Gene3D" id="3.20.20.70">
    <property type="entry name" value="Aldolase class I"/>
    <property type="match status" value="1"/>
</dbReference>
<dbReference type="InterPro" id="IPR050985">
    <property type="entry name" value="Alpha-glycosidase_related"/>
</dbReference>
<dbReference type="GO" id="GO:0004557">
    <property type="term" value="F:alpha-galactosidase activity"/>
    <property type="evidence" value="ECO:0007669"/>
    <property type="project" value="InterPro"/>
</dbReference>
<dbReference type="InterPro" id="IPR002252">
    <property type="entry name" value="Glyco_hydro_36"/>
</dbReference>
<dbReference type="InterPro" id="IPR013785">
    <property type="entry name" value="Aldolase_TIM"/>
</dbReference>
<dbReference type="GO" id="GO:0016052">
    <property type="term" value="P:carbohydrate catabolic process"/>
    <property type="evidence" value="ECO:0007669"/>
    <property type="project" value="InterPro"/>
</dbReference>
<evidence type="ECO:0000313" key="3">
    <source>
        <dbReference type="EMBL" id="KAB2934647.1"/>
    </source>
</evidence>
<keyword evidence="2" id="KW-0326">Glycosidase</keyword>
<organism evidence="3 4">
    <name type="scientific">Leptonema illini</name>
    <dbReference type="NCBI Taxonomy" id="183"/>
    <lineage>
        <taxon>Bacteria</taxon>
        <taxon>Pseudomonadati</taxon>
        <taxon>Spirochaetota</taxon>
        <taxon>Spirochaetia</taxon>
        <taxon>Leptospirales</taxon>
        <taxon>Leptospiraceae</taxon>
        <taxon>Leptonema</taxon>
    </lineage>
</organism>
<dbReference type="EMBL" id="WBUI01000002">
    <property type="protein sequence ID" value="KAB2934647.1"/>
    <property type="molecule type" value="Genomic_DNA"/>
</dbReference>
<evidence type="ECO:0000256" key="2">
    <source>
        <dbReference type="ARBA" id="ARBA00023295"/>
    </source>
</evidence>
<evidence type="ECO:0000313" key="4">
    <source>
        <dbReference type="Proteomes" id="UP000460298"/>
    </source>
</evidence>
<sequence>MPSFIEALTLNSIELELHGRPAREIDLNLIPDTDAKYSISWPGADGTLTVQRSGDAIRLQLRLKTEQRLSHLFLRFTVSSEPAHIFCNGYNDWTGSREYRSSERPGRLLAPARWLLRPLSDIPVIEKRLRTGKGAKRSQAFTVLRNGHRALLMGSVSDFDAFTFFEFKGRSVLVHRDVDGRALQGEETVLDLYIEEAKESDLEALYQRYFELKDLPTLRAKPATGYTSWYYHYNRLTPDDLYSVIDRSVETGAPLDVIQIDDGFQRRVGDWLDLKPEFGGSLRPIVDRIHKAGYRAGLWLAPFVAEARSSIMREHPDWIARDRRGRMIKAGFNPLWSYWFYALDLQNEEVREYLHMVFRVVLEEWDFDLLKLDFLYAAALQEPRTMSRAQLMADGVNLIHEATGWKAGQAFTPDKKNGPLLLGCGIPPSSAEGRFDYCRIGSDVKESWEDGLLKAVNYQERVSTFNSLISTIGRHPYNGRGFWNDPDVFYLRHTFRALKDTEKSMPLPMNQAEKATLLLLNHALGGLIFTSDPVHEYNEEEQSLYSRCFPQIGHRVDAVRDDERLYTIRFSCEMIDRPLNYLLVSNLRDSEATVDLPEGLWFRSCVHAGSVADIPDASWMQSGQVRLKPHHSLCLLQAGELAGTTGHIFPAGDLLSVNLDATSDSSKNVERRNRTMPVRPAYLVLERSCNLAKSAKPVSQFEVEGRQFVVVEY</sequence>
<keyword evidence="1" id="KW-0378">Hydrolase</keyword>
<dbReference type="PANTHER" id="PTHR43053">
    <property type="entry name" value="GLYCOSIDASE FAMILY 31"/>
    <property type="match status" value="1"/>
</dbReference>
<dbReference type="SUPFAM" id="SSF51445">
    <property type="entry name" value="(Trans)glycosidases"/>
    <property type="match status" value="1"/>
</dbReference>
<dbReference type="Proteomes" id="UP000460298">
    <property type="component" value="Unassembled WGS sequence"/>
</dbReference>
<accession>A0A833M378</accession>
<protein>
    <submittedName>
        <fullName evidence="3">Alpha-galactosidase</fullName>
    </submittedName>
</protein>
<dbReference type="CDD" id="cd14791">
    <property type="entry name" value="GH36"/>
    <property type="match status" value="1"/>
</dbReference>